<proteinExistence type="predicted"/>
<sequence>MFTHYDVYTAGLYHHQHEAECISLFLLLEIINAKNNTTPNTQTDSLAVAHFFYNVAIKSVHDLCQKSSEINGNDDNIGKKLLLWPLIGLLRKFCQISSVVSEKELVKDNYEDNVNDSESFTSLKECLIWILNRLLSSDLNSRFNRLSLIRSWFNLPAPSLKFMPSELQHEVSIMSSTTDWLSAYSCQENLMFRLLSKVQPMESSSTSLDEITMRKHNSVYVPYTCVIINEKLPTVNGIQNFSSSIKSLVTLLFFMSPSSFQNNSSNKQVGHHLHILIDEKQSEKNQINEITTHADLFLSLLTDLHYTFQAIFESMNEALIPQNEKDIIEIGTVSSLITSAMIESLDDLIWPQDINQACNLFEVI</sequence>
<protein>
    <submittedName>
        <fullName evidence="3">RING-type E3 ubiquitin transferase listerin</fullName>
    </submittedName>
</protein>
<organism evidence="3">
    <name type="scientific">Schistosoma curassoni</name>
    <dbReference type="NCBI Taxonomy" id="6186"/>
    <lineage>
        <taxon>Eukaryota</taxon>
        <taxon>Metazoa</taxon>
        <taxon>Spiralia</taxon>
        <taxon>Lophotrochozoa</taxon>
        <taxon>Platyhelminthes</taxon>
        <taxon>Trematoda</taxon>
        <taxon>Digenea</taxon>
        <taxon>Strigeidida</taxon>
        <taxon>Schistosomatoidea</taxon>
        <taxon>Schistosomatidae</taxon>
        <taxon>Schistosoma</taxon>
    </lineage>
</organism>
<dbReference type="EMBL" id="UZAK01038658">
    <property type="protein sequence ID" value="VDP61569.1"/>
    <property type="molecule type" value="Genomic_DNA"/>
</dbReference>
<dbReference type="AlphaFoldDB" id="A0A183KN14"/>
<dbReference type="WBParaSite" id="SCUD_0001644301-mRNA-1">
    <property type="protein sequence ID" value="SCUD_0001644301-mRNA-1"/>
    <property type="gene ID" value="SCUD_0001644301"/>
</dbReference>
<accession>A0A183KN14</accession>
<evidence type="ECO:0000313" key="3">
    <source>
        <dbReference type="WBParaSite" id="SCUD_0001644301-mRNA-1"/>
    </source>
</evidence>
<reference evidence="3" key="1">
    <citation type="submission" date="2016-06" db="UniProtKB">
        <authorList>
            <consortium name="WormBaseParasite"/>
        </authorList>
    </citation>
    <scope>IDENTIFICATION</scope>
</reference>
<reference evidence="1 2" key="2">
    <citation type="submission" date="2018-11" db="EMBL/GenBank/DDBJ databases">
        <authorList>
            <consortium name="Pathogen Informatics"/>
        </authorList>
    </citation>
    <scope>NUCLEOTIDE SEQUENCE [LARGE SCALE GENOMIC DNA]</scope>
    <source>
        <strain evidence="1">Dakar</strain>
        <strain evidence="2">Dakar, Senegal</strain>
    </source>
</reference>
<keyword evidence="2" id="KW-1185">Reference proteome</keyword>
<evidence type="ECO:0000313" key="1">
    <source>
        <dbReference type="EMBL" id="VDP61569.1"/>
    </source>
</evidence>
<evidence type="ECO:0000313" key="2">
    <source>
        <dbReference type="Proteomes" id="UP000279833"/>
    </source>
</evidence>
<gene>
    <name evidence="1" type="ORF">SCUD_LOCUS16440</name>
</gene>
<name>A0A183KN14_9TREM</name>
<dbReference type="Proteomes" id="UP000279833">
    <property type="component" value="Unassembled WGS sequence"/>
</dbReference>